<feature type="domain" description="ABC transmembrane type-1" evidence="8">
    <location>
        <begin position="71"/>
        <end position="252"/>
    </location>
</feature>
<dbReference type="PROSITE" id="PS50928">
    <property type="entry name" value="ABC_TM1"/>
    <property type="match status" value="1"/>
</dbReference>
<dbReference type="CDD" id="cd06261">
    <property type="entry name" value="TM_PBP2"/>
    <property type="match status" value="1"/>
</dbReference>
<dbReference type="EMBL" id="JAFBEC010000002">
    <property type="protein sequence ID" value="MBM7631932.1"/>
    <property type="molecule type" value="Genomic_DNA"/>
</dbReference>
<evidence type="ECO:0000259" key="8">
    <source>
        <dbReference type="PROSITE" id="PS50928"/>
    </source>
</evidence>
<feature type="transmembrane region" description="Helical" evidence="7">
    <location>
        <begin position="21"/>
        <end position="41"/>
    </location>
</feature>
<keyword evidence="6 7" id="KW-0472">Membrane</keyword>
<comment type="similarity">
    <text evidence="7">Belongs to the binding-protein-dependent transport system permease family.</text>
</comment>
<feature type="transmembrane region" description="Helical" evidence="7">
    <location>
        <begin position="236"/>
        <end position="258"/>
    </location>
</feature>
<gene>
    <name evidence="9" type="ORF">JOD17_001024</name>
</gene>
<keyword evidence="2 7" id="KW-0813">Transport</keyword>
<evidence type="ECO:0000256" key="4">
    <source>
        <dbReference type="ARBA" id="ARBA00022692"/>
    </source>
</evidence>
<comment type="caution">
    <text evidence="9">The sequence shown here is derived from an EMBL/GenBank/DDBJ whole genome shotgun (WGS) entry which is preliminary data.</text>
</comment>
<evidence type="ECO:0000256" key="5">
    <source>
        <dbReference type="ARBA" id="ARBA00022989"/>
    </source>
</evidence>
<reference evidence="9 10" key="1">
    <citation type="submission" date="2021-01" db="EMBL/GenBank/DDBJ databases">
        <title>Genomic Encyclopedia of Type Strains, Phase IV (KMG-IV): sequencing the most valuable type-strain genomes for metagenomic binning, comparative biology and taxonomic classification.</title>
        <authorList>
            <person name="Goeker M."/>
        </authorList>
    </citation>
    <scope>NUCLEOTIDE SEQUENCE [LARGE SCALE GENOMIC DNA]</scope>
    <source>
        <strain evidence="9 10">DSM 25540</strain>
    </source>
</reference>
<keyword evidence="10" id="KW-1185">Reference proteome</keyword>
<keyword evidence="3" id="KW-1003">Cell membrane</keyword>
<feature type="transmembrane region" description="Helical" evidence="7">
    <location>
        <begin position="140"/>
        <end position="160"/>
    </location>
</feature>
<evidence type="ECO:0000256" key="6">
    <source>
        <dbReference type="ARBA" id="ARBA00023136"/>
    </source>
</evidence>
<organism evidence="9 10">
    <name type="scientific">Geomicrobium sediminis</name>
    <dbReference type="NCBI Taxonomy" id="1347788"/>
    <lineage>
        <taxon>Bacteria</taxon>
        <taxon>Bacillati</taxon>
        <taxon>Bacillota</taxon>
        <taxon>Bacilli</taxon>
        <taxon>Bacillales</taxon>
        <taxon>Geomicrobium</taxon>
    </lineage>
</organism>
<evidence type="ECO:0000256" key="1">
    <source>
        <dbReference type="ARBA" id="ARBA00004651"/>
    </source>
</evidence>
<evidence type="ECO:0000256" key="2">
    <source>
        <dbReference type="ARBA" id="ARBA00022448"/>
    </source>
</evidence>
<evidence type="ECO:0000313" key="9">
    <source>
        <dbReference type="EMBL" id="MBM7631932.1"/>
    </source>
</evidence>
<dbReference type="PANTHER" id="PTHR30151:SF19">
    <property type="entry name" value="ABC TRANSPORTER PERMEASE"/>
    <property type="match status" value="1"/>
</dbReference>
<dbReference type="InterPro" id="IPR000515">
    <property type="entry name" value="MetI-like"/>
</dbReference>
<name>A0ABS2P9E6_9BACL</name>
<dbReference type="Gene3D" id="1.10.3720.10">
    <property type="entry name" value="MetI-like"/>
    <property type="match status" value="1"/>
</dbReference>
<sequence>MNQQVNSQFTKHLRMKKRERWQIRLTQLAILIAFFALWEIASRMHWIDPLLFSSPSSVYSVFVSMMQSGALLTHTGVTLFETIMGFLIGTIGGVLIAAMLWWSPFLSRVLDPYLVILNAMPKVALGPILIVSFGPNMSSVIAMGVLISIIVTTLVIYSAFKETDANLVKVVDTFGASKTQRFRYVIFPASYPAILSALKVNVGLAWVGVIVGEYLVSNQGLGYMIIYGFQVFNFNMVMLSLVVVAILATLMYQGVALLEKQMTKQRKQ</sequence>
<evidence type="ECO:0000313" key="10">
    <source>
        <dbReference type="Proteomes" id="UP000741863"/>
    </source>
</evidence>
<feature type="transmembrane region" description="Helical" evidence="7">
    <location>
        <begin position="191"/>
        <end position="216"/>
    </location>
</feature>
<dbReference type="Proteomes" id="UP000741863">
    <property type="component" value="Unassembled WGS sequence"/>
</dbReference>
<comment type="subcellular location">
    <subcellularLocation>
        <location evidence="1 7">Cell membrane</location>
        <topology evidence="1 7">Multi-pass membrane protein</topology>
    </subcellularLocation>
</comment>
<protein>
    <submittedName>
        <fullName evidence="9">NitT/TauT family transport system permease protein</fullName>
    </submittedName>
</protein>
<evidence type="ECO:0000256" key="7">
    <source>
        <dbReference type="RuleBase" id="RU363032"/>
    </source>
</evidence>
<dbReference type="SUPFAM" id="SSF161098">
    <property type="entry name" value="MetI-like"/>
    <property type="match status" value="1"/>
</dbReference>
<dbReference type="InterPro" id="IPR035906">
    <property type="entry name" value="MetI-like_sf"/>
</dbReference>
<dbReference type="Pfam" id="PF00528">
    <property type="entry name" value="BPD_transp_1"/>
    <property type="match status" value="1"/>
</dbReference>
<keyword evidence="5 7" id="KW-1133">Transmembrane helix</keyword>
<evidence type="ECO:0000256" key="3">
    <source>
        <dbReference type="ARBA" id="ARBA00022475"/>
    </source>
</evidence>
<accession>A0ABS2P9E6</accession>
<dbReference type="PANTHER" id="PTHR30151">
    <property type="entry name" value="ALKANE SULFONATE ABC TRANSPORTER-RELATED, MEMBRANE SUBUNIT"/>
    <property type="match status" value="1"/>
</dbReference>
<feature type="transmembrane region" description="Helical" evidence="7">
    <location>
        <begin position="114"/>
        <end position="134"/>
    </location>
</feature>
<feature type="transmembrane region" description="Helical" evidence="7">
    <location>
        <begin position="83"/>
        <end position="102"/>
    </location>
</feature>
<keyword evidence="4 7" id="KW-0812">Transmembrane</keyword>
<proteinExistence type="inferred from homology"/>